<sequence>MRPLVFPSSKASGKSPVSKDVNLKALAKYTQGFSGVDITKICQRACKYAIRENIEKSGCARDNDLKPCATGSRQRM</sequence>
<accession>A0A835H0Q5</accession>
<evidence type="ECO:0000313" key="3">
    <source>
        <dbReference type="Proteomes" id="UP000631114"/>
    </source>
</evidence>
<dbReference type="EMBL" id="JADFTS010000008">
    <property type="protein sequence ID" value="KAF9591076.1"/>
    <property type="molecule type" value="Genomic_DNA"/>
</dbReference>
<gene>
    <name evidence="2" type="ORF">IFM89_001420</name>
</gene>
<dbReference type="Gene3D" id="6.10.20.150">
    <property type="match status" value="1"/>
</dbReference>
<evidence type="ECO:0000259" key="1">
    <source>
        <dbReference type="Pfam" id="PF17862"/>
    </source>
</evidence>
<dbReference type="Pfam" id="PF17862">
    <property type="entry name" value="AAA_lid_3"/>
    <property type="match status" value="1"/>
</dbReference>
<dbReference type="AlphaFoldDB" id="A0A835H0Q5"/>
<keyword evidence="3" id="KW-1185">Reference proteome</keyword>
<name>A0A835H0Q5_9MAGN</name>
<protein>
    <recommendedName>
        <fullName evidence="1">AAA ATPase AAA+ lid domain-containing protein</fullName>
    </recommendedName>
</protein>
<dbReference type="Proteomes" id="UP000631114">
    <property type="component" value="Unassembled WGS sequence"/>
</dbReference>
<dbReference type="OrthoDB" id="1935652at2759"/>
<reference evidence="2 3" key="1">
    <citation type="submission" date="2020-10" db="EMBL/GenBank/DDBJ databases">
        <title>The Coptis chinensis genome and diversification of protoberbering-type alkaloids.</title>
        <authorList>
            <person name="Wang B."/>
            <person name="Shu S."/>
            <person name="Song C."/>
            <person name="Liu Y."/>
        </authorList>
    </citation>
    <scope>NUCLEOTIDE SEQUENCE [LARGE SCALE GENOMIC DNA]</scope>
    <source>
        <strain evidence="2">HL-2020</strain>
        <tissue evidence="2">Leaf</tissue>
    </source>
</reference>
<evidence type="ECO:0000313" key="2">
    <source>
        <dbReference type="EMBL" id="KAF9591076.1"/>
    </source>
</evidence>
<comment type="caution">
    <text evidence="2">The sequence shown here is derived from an EMBL/GenBank/DDBJ whole genome shotgun (WGS) entry which is preliminary data.</text>
</comment>
<organism evidence="2 3">
    <name type="scientific">Coptis chinensis</name>
    <dbReference type="NCBI Taxonomy" id="261450"/>
    <lineage>
        <taxon>Eukaryota</taxon>
        <taxon>Viridiplantae</taxon>
        <taxon>Streptophyta</taxon>
        <taxon>Embryophyta</taxon>
        <taxon>Tracheophyta</taxon>
        <taxon>Spermatophyta</taxon>
        <taxon>Magnoliopsida</taxon>
        <taxon>Ranunculales</taxon>
        <taxon>Ranunculaceae</taxon>
        <taxon>Coptidoideae</taxon>
        <taxon>Coptis</taxon>
    </lineage>
</organism>
<proteinExistence type="predicted"/>
<dbReference type="InterPro" id="IPR041569">
    <property type="entry name" value="AAA_lid_3"/>
</dbReference>
<feature type="domain" description="AAA ATPase AAA+ lid" evidence="1">
    <location>
        <begin position="20"/>
        <end position="56"/>
    </location>
</feature>